<dbReference type="Proteomes" id="UP000267289">
    <property type="component" value="Unassembled WGS sequence"/>
</dbReference>
<dbReference type="InterPro" id="IPR050126">
    <property type="entry name" value="Ap4A_hydrolase"/>
</dbReference>
<dbReference type="SUPFAM" id="SSF56300">
    <property type="entry name" value="Metallo-dependent phosphatases"/>
    <property type="match status" value="1"/>
</dbReference>
<evidence type="ECO:0000259" key="1">
    <source>
        <dbReference type="Pfam" id="PF00149"/>
    </source>
</evidence>
<dbReference type="AlphaFoldDB" id="A0A498QGG3"/>
<dbReference type="RefSeq" id="WP_075542790.1">
    <property type="nucleotide sequence ID" value="NZ_UPHQ01000248.1"/>
</dbReference>
<dbReference type="PANTHER" id="PTHR42850">
    <property type="entry name" value="METALLOPHOSPHOESTERASE"/>
    <property type="match status" value="1"/>
</dbReference>
<accession>A0A498QGG3</accession>
<dbReference type="InterPro" id="IPR004843">
    <property type="entry name" value="Calcineurin-like_PHP"/>
</dbReference>
<dbReference type="GO" id="GO:0005737">
    <property type="term" value="C:cytoplasm"/>
    <property type="evidence" value="ECO:0007669"/>
    <property type="project" value="TreeGrafter"/>
</dbReference>
<evidence type="ECO:0000313" key="2">
    <source>
        <dbReference type="EMBL" id="VBA43605.1"/>
    </source>
</evidence>
<reference evidence="2 3" key="1">
    <citation type="submission" date="2018-09" db="EMBL/GenBank/DDBJ databases">
        <authorList>
            <person name="Tagini F."/>
        </authorList>
    </citation>
    <scope>NUCLEOTIDE SEQUENCE [LARGE SCALE GENOMIC DNA]</scope>
    <source>
        <strain evidence="2 3">MK13</strain>
    </source>
</reference>
<organism evidence="2 3">
    <name type="scientific">Mycobacterium innocens</name>
    <dbReference type="NCBI Taxonomy" id="2341083"/>
    <lineage>
        <taxon>Bacteria</taxon>
        <taxon>Bacillati</taxon>
        <taxon>Actinomycetota</taxon>
        <taxon>Actinomycetes</taxon>
        <taxon>Mycobacteriales</taxon>
        <taxon>Mycobacteriaceae</taxon>
        <taxon>Mycobacterium</taxon>
    </lineage>
</organism>
<proteinExistence type="predicted"/>
<dbReference type="Gene3D" id="3.60.21.10">
    <property type="match status" value="1"/>
</dbReference>
<dbReference type="Pfam" id="PF00149">
    <property type="entry name" value="Metallophos"/>
    <property type="match status" value="1"/>
</dbReference>
<protein>
    <submittedName>
        <fullName evidence="2">Serine/threonine-protein phosphatase 2</fullName>
        <ecNumber evidence="2">3.1.3.16</ecNumber>
    </submittedName>
</protein>
<keyword evidence="3" id="KW-1185">Reference proteome</keyword>
<gene>
    <name evidence="2" type="primary">pphB</name>
    <name evidence="2" type="ORF">LAUMK13_04599</name>
</gene>
<name>A0A498QGG3_9MYCO</name>
<keyword evidence="2" id="KW-0378">Hydrolase</keyword>
<dbReference type="OrthoDB" id="9807890at2"/>
<dbReference type="InterPro" id="IPR029052">
    <property type="entry name" value="Metallo-depent_PP-like"/>
</dbReference>
<dbReference type="EC" id="3.1.3.16" evidence="2"/>
<feature type="domain" description="Calcineurin-like phosphoesterase" evidence="1">
    <location>
        <begin position="7"/>
        <end position="79"/>
    </location>
</feature>
<dbReference type="GO" id="GO:0004722">
    <property type="term" value="F:protein serine/threonine phosphatase activity"/>
    <property type="evidence" value="ECO:0007669"/>
    <property type="project" value="UniProtKB-EC"/>
</dbReference>
<dbReference type="PANTHER" id="PTHR42850:SF4">
    <property type="entry name" value="ZINC-DEPENDENT ENDOPOLYPHOSPHATASE"/>
    <property type="match status" value="1"/>
</dbReference>
<dbReference type="EMBL" id="UPHQ01000248">
    <property type="protein sequence ID" value="VBA43605.1"/>
    <property type="molecule type" value="Genomic_DNA"/>
</dbReference>
<evidence type="ECO:0000313" key="3">
    <source>
        <dbReference type="Proteomes" id="UP000267289"/>
    </source>
</evidence>
<sequence length="206" mass="22105">MTLVETAFVGDIHGNLAALTGLLALLDRIGNIDRIVFLGDYINKGQDSGAVIQTLLEASRKGGVTSLCGNHETEMLSALETGDLASFLKMGGASTIRSYVRRRVSPDVIGDFRASVPAEHIEFLRSMPKIYETHEVIASHQPASADETRFRISAHIPIGDLPAIGANFANIDTGCGPSTGRLTALIWPSLTYNQVDSLGHPIESDF</sequence>